<reference evidence="2" key="1">
    <citation type="submission" date="2013-03" db="EMBL/GenBank/DDBJ databases">
        <title>The Genome Sequence of Anopheles minimus MINIMUS1.</title>
        <authorList>
            <consortium name="The Broad Institute Genomics Platform"/>
            <person name="Neafsey D.E."/>
            <person name="Walton C."/>
            <person name="Walker B."/>
            <person name="Young S.K."/>
            <person name="Zeng Q."/>
            <person name="Gargeya S."/>
            <person name="Fitzgerald M."/>
            <person name="Haas B."/>
            <person name="Abouelleil A."/>
            <person name="Allen A.W."/>
            <person name="Alvarado L."/>
            <person name="Arachchi H.M."/>
            <person name="Berlin A.M."/>
            <person name="Chapman S.B."/>
            <person name="Gainer-Dewar J."/>
            <person name="Goldberg J."/>
            <person name="Griggs A."/>
            <person name="Gujja S."/>
            <person name="Hansen M."/>
            <person name="Howarth C."/>
            <person name="Imamovic A."/>
            <person name="Ireland A."/>
            <person name="Larimer J."/>
            <person name="McCowan C."/>
            <person name="Murphy C."/>
            <person name="Pearson M."/>
            <person name="Poon T.W."/>
            <person name="Priest M."/>
            <person name="Roberts A."/>
            <person name="Saif S."/>
            <person name="Shea T."/>
            <person name="Sisk P."/>
            <person name="Sykes S."/>
            <person name="Wortman J."/>
            <person name="Nusbaum C."/>
            <person name="Birren B."/>
        </authorList>
    </citation>
    <scope>NUCLEOTIDE SEQUENCE [LARGE SCALE GENOMIC DNA]</scope>
    <source>
        <strain evidence="2">MINIMUS1</strain>
    </source>
</reference>
<keyword evidence="2" id="KW-1185">Reference proteome</keyword>
<evidence type="ECO:0000313" key="2">
    <source>
        <dbReference type="Proteomes" id="UP000075920"/>
    </source>
</evidence>
<name>A0A182VWB0_9DIPT</name>
<accession>A0A182VWB0</accession>
<reference evidence="1" key="2">
    <citation type="submission" date="2020-05" db="UniProtKB">
        <authorList>
            <consortium name="EnsemblMetazoa"/>
        </authorList>
    </citation>
    <scope>IDENTIFICATION</scope>
    <source>
        <strain evidence="1">MINIMUS1</strain>
    </source>
</reference>
<dbReference type="AlphaFoldDB" id="A0A182VWB0"/>
<evidence type="ECO:0000313" key="1">
    <source>
        <dbReference type="EnsemblMetazoa" id="AMIN002359-PA"/>
    </source>
</evidence>
<dbReference type="EnsemblMetazoa" id="AMIN002359-RA">
    <property type="protein sequence ID" value="AMIN002359-PA"/>
    <property type="gene ID" value="AMIN002359"/>
</dbReference>
<sequence>MYTKKLCKQPLWNTTYRTSYTGQNPLRPLVPPPKVFYSVVGSADKWNNIGYESLFNQLDKQIRYRPGRRTMREERNSTSFHGNRGVLKSAVLFI</sequence>
<protein>
    <submittedName>
        <fullName evidence="1">Uncharacterized protein</fullName>
    </submittedName>
</protein>
<dbReference type="Proteomes" id="UP000075920">
    <property type="component" value="Unassembled WGS sequence"/>
</dbReference>
<proteinExistence type="predicted"/>
<organism evidence="1 2">
    <name type="scientific">Anopheles minimus</name>
    <dbReference type="NCBI Taxonomy" id="112268"/>
    <lineage>
        <taxon>Eukaryota</taxon>
        <taxon>Metazoa</taxon>
        <taxon>Ecdysozoa</taxon>
        <taxon>Arthropoda</taxon>
        <taxon>Hexapoda</taxon>
        <taxon>Insecta</taxon>
        <taxon>Pterygota</taxon>
        <taxon>Neoptera</taxon>
        <taxon>Endopterygota</taxon>
        <taxon>Diptera</taxon>
        <taxon>Nematocera</taxon>
        <taxon>Culicoidea</taxon>
        <taxon>Culicidae</taxon>
        <taxon>Anophelinae</taxon>
        <taxon>Anopheles</taxon>
    </lineage>
</organism>
<dbReference type="VEuPathDB" id="VectorBase:AMIN002359"/>